<evidence type="ECO:0000313" key="3">
    <source>
        <dbReference type="Proteomes" id="UP000249577"/>
    </source>
</evidence>
<dbReference type="AlphaFoldDB" id="A0A2W5KTH7"/>
<evidence type="ECO:0000256" key="1">
    <source>
        <dbReference type="SAM" id="Coils"/>
    </source>
</evidence>
<dbReference type="Pfam" id="PF13747">
    <property type="entry name" value="DUF4164"/>
    <property type="match status" value="1"/>
</dbReference>
<gene>
    <name evidence="2" type="ORF">DI565_01835</name>
</gene>
<feature type="coiled-coil region" evidence="1">
    <location>
        <begin position="1"/>
        <end position="73"/>
    </location>
</feature>
<comment type="caution">
    <text evidence="2">The sequence shown here is derived from an EMBL/GenBank/DDBJ whole genome shotgun (WGS) entry which is preliminary data.</text>
</comment>
<organism evidence="2 3">
    <name type="scientific">Ancylobacter novellus</name>
    <name type="common">Thiobacillus novellus</name>
    <dbReference type="NCBI Taxonomy" id="921"/>
    <lineage>
        <taxon>Bacteria</taxon>
        <taxon>Pseudomonadati</taxon>
        <taxon>Pseudomonadota</taxon>
        <taxon>Alphaproteobacteria</taxon>
        <taxon>Hyphomicrobiales</taxon>
        <taxon>Xanthobacteraceae</taxon>
        <taxon>Ancylobacter</taxon>
    </lineage>
</organism>
<dbReference type="InterPro" id="IPR025310">
    <property type="entry name" value="DUF4164"/>
</dbReference>
<dbReference type="Proteomes" id="UP000249577">
    <property type="component" value="Unassembled WGS sequence"/>
</dbReference>
<accession>A0A2W5KTH7</accession>
<keyword evidence="1" id="KW-0175">Coiled coil</keyword>
<reference evidence="2 3" key="1">
    <citation type="submission" date="2017-08" db="EMBL/GenBank/DDBJ databases">
        <title>Infants hospitalized years apart are colonized by the same room-sourced microbial strains.</title>
        <authorList>
            <person name="Brooks B."/>
            <person name="Olm M.R."/>
            <person name="Firek B.A."/>
            <person name="Baker R."/>
            <person name="Thomas B.C."/>
            <person name="Morowitz M.J."/>
            <person name="Banfield J.F."/>
        </authorList>
    </citation>
    <scope>NUCLEOTIDE SEQUENCE [LARGE SCALE GENOMIC DNA]</scope>
    <source>
        <strain evidence="2">S2_005_003_R2_43</strain>
    </source>
</reference>
<name>A0A2W5KTH7_ANCNO</name>
<sequence length="94" mass="10228">MSDLDRALRRLNAALEAAEAAATRALDQADAARVREEELQAFSDDRQRLAELLDLSAAKAEASEEKHREIEREIGRRIDAATSLVQGVLAEAGA</sequence>
<dbReference type="EMBL" id="QFPN01000001">
    <property type="protein sequence ID" value="PZQ19369.1"/>
    <property type="molecule type" value="Genomic_DNA"/>
</dbReference>
<protein>
    <recommendedName>
        <fullName evidence="4">DUF4164 domain-containing protein</fullName>
    </recommendedName>
</protein>
<proteinExistence type="predicted"/>
<evidence type="ECO:0008006" key="4">
    <source>
        <dbReference type="Google" id="ProtNLM"/>
    </source>
</evidence>
<evidence type="ECO:0000313" key="2">
    <source>
        <dbReference type="EMBL" id="PZQ19369.1"/>
    </source>
</evidence>